<evidence type="ECO:0000259" key="9">
    <source>
        <dbReference type="Pfam" id="PF01494"/>
    </source>
</evidence>
<dbReference type="InterPro" id="IPR002938">
    <property type="entry name" value="FAD-bd"/>
</dbReference>
<dbReference type="Proteomes" id="UP000186513">
    <property type="component" value="Unassembled WGS sequence"/>
</dbReference>
<evidence type="ECO:0000256" key="3">
    <source>
        <dbReference type="ARBA" id="ARBA00005349"/>
    </source>
</evidence>
<dbReference type="Pfam" id="PF01494">
    <property type="entry name" value="FAD_binding_3"/>
    <property type="match status" value="1"/>
</dbReference>
<reference evidence="10 11" key="1">
    <citation type="submission" date="2016-11" db="EMBL/GenBank/DDBJ databases">
        <authorList>
            <person name="Jaros S."/>
            <person name="Januszkiewicz K."/>
            <person name="Wedrychowicz H."/>
        </authorList>
    </citation>
    <scope>NUCLEOTIDE SEQUENCE [LARGE SCALE GENOMIC DNA]</scope>
    <source>
        <strain evidence="10 11">DSM 18899</strain>
    </source>
</reference>
<dbReference type="InterPro" id="IPR018168">
    <property type="entry name" value="Ubi_Hdrlase_CS"/>
</dbReference>
<evidence type="ECO:0000313" key="10">
    <source>
        <dbReference type="EMBL" id="SFZ76896.1"/>
    </source>
</evidence>
<dbReference type="RefSeq" id="WP_072428661.1">
    <property type="nucleotide sequence ID" value="NZ_FPKR01000008.1"/>
</dbReference>
<feature type="domain" description="FAD-binding" evidence="9">
    <location>
        <begin position="123"/>
        <end position="334"/>
    </location>
</feature>
<dbReference type="Gene3D" id="3.50.50.60">
    <property type="entry name" value="FAD/NAD(P)-binding domain"/>
    <property type="match status" value="2"/>
</dbReference>
<evidence type="ECO:0000256" key="1">
    <source>
        <dbReference type="ARBA" id="ARBA00001974"/>
    </source>
</evidence>
<comment type="similarity">
    <text evidence="3">Belongs to the UbiH/COQ6 family.</text>
</comment>
<comment type="cofactor">
    <cofactor evidence="1">
        <name>FAD</name>
        <dbReference type="ChEBI" id="CHEBI:57692"/>
    </cofactor>
</comment>
<keyword evidence="7" id="KW-0503">Monooxygenase</keyword>
<keyword evidence="11" id="KW-1185">Reference proteome</keyword>
<dbReference type="AlphaFoldDB" id="A0A1K2HJ72"/>
<gene>
    <name evidence="10" type="ORF">SAMN02745887_02140</name>
</gene>
<dbReference type="PROSITE" id="PS01304">
    <property type="entry name" value="UBIH"/>
    <property type="match status" value="1"/>
</dbReference>
<dbReference type="UniPathway" id="UPA00232"/>
<dbReference type="GO" id="GO:0110142">
    <property type="term" value="C:ubiquinone biosynthesis complex"/>
    <property type="evidence" value="ECO:0007669"/>
    <property type="project" value="UniProtKB-ARBA"/>
</dbReference>
<dbReference type="NCBIfam" id="NF005788">
    <property type="entry name" value="PRK07608.1-3"/>
    <property type="match status" value="1"/>
</dbReference>
<name>A0A1K2HJ72_9NEIS</name>
<keyword evidence="4" id="KW-0285">Flavoprotein</keyword>
<dbReference type="STRING" id="1121279.SAMN02745887_02140"/>
<dbReference type="OrthoDB" id="9769565at2"/>
<dbReference type="InterPro" id="IPR010971">
    <property type="entry name" value="UbiH/COQ6"/>
</dbReference>
<evidence type="ECO:0000313" key="11">
    <source>
        <dbReference type="Proteomes" id="UP000186513"/>
    </source>
</evidence>
<protein>
    <submittedName>
        <fullName evidence="10">2-octaprenyl-6-methoxyphenol hydroxylase</fullName>
    </submittedName>
</protein>
<keyword evidence="5" id="KW-0274">FAD</keyword>
<evidence type="ECO:0000256" key="4">
    <source>
        <dbReference type="ARBA" id="ARBA00022630"/>
    </source>
</evidence>
<dbReference type="GO" id="GO:0016705">
    <property type="term" value="F:oxidoreductase activity, acting on paired donors, with incorporation or reduction of molecular oxygen"/>
    <property type="evidence" value="ECO:0007669"/>
    <property type="project" value="InterPro"/>
</dbReference>
<evidence type="ECO:0000256" key="7">
    <source>
        <dbReference type="ARBA" id="ARBA00023033"/>
    </source>
</evidence>
<dbReference type="InterPro" id="IPR051205">
    <property type="entry name" value="UbiH/COQ6_monooxygenase"/>
</dbReference>
<dbReference type="GO" id="GO:0004497">
    <property type="term" value="F:monooxygenase activity"/>
    <property type="evidence" value="ECO:0007669"/>
    <property type="project" value="UniProtKB-KW"/>
</dbReference>
<evidence type="ECO:0000256" key="5">
    <source>
        <dbReference type="ARBA" id="ARBA00022827"/>
    </source>
</evidence>
<evidence type="ECO:0000259" key="8">
    <source>
        <dbReference type="Pfam" id="PF01266"/>
    </source>
</evidence>
<organism evidence="10 11">
    <name type="scientific">Chitinimonas taiwanensis DSM 18899</name>
    <dbReference type="NCBI Taxonomy" id="1121279"/>
    <lineage>
        <taxon>Bacteria</taxon>
        <taxon>Pseudomonadati</taxon>
        <taxon>Pseudomonadota</taxon>
        <taxon>Betaproteobacteria</taxon>
        <taxon>Neisseriales</taxon>
        <taxon>Chitinibacteraceae</taxon>
        <taxon>Chitinimonas</taxon>
    </lineage>
</organism>
<evidence type="ECO:0000256" key="6">
    <source>
        <dbReference type="ARBA" id="ARBA00023002"/>
    </source>
</evidence>
<dbReference type="GO" id="GO:0006744">
    <property type="term" value="P:ubiquinone biosynthetic process"/>
    <property type="evidence" value="ECO:0007669"/>
    <property type="project" value="UniProtKB-UniPathway"/>
</dbReference>
<dbReference type="PANTHER" id="PTHR43876:SF7">
    <property type="entry name" value="UBIQUINONE BIOSYNTHESIS MONOOXYGENASE COQ6, MITOCHONDRIAL"/>
    <property type="match status" value="1"/>
</dbReference>
<dbReference type="NCBIfam" id="TIGR01988">
    <property type="entry name" value="Ubi-OHases"/>
    <property type="match status" value="1"/>
</dbReference>
<dbReference type="Pfam" id="PF01266">
    <property type="entry name" value="DAO"/>
    <property type="match status" value="1"/>
</dbReference>
<dbReference type="EMBL" id="FPKR01000008">
    <property type="protein sequence ID" value="SFZ76896.1"/>
    <property type="molecule type" value="Genomic_DNA"/>
</dbReference>
<proteinExistence type="inferred from homology"/>
<dbReference type="GO" id="GO:0071949">
    <property type="term" value="F:FAD binding"/>
    <property type="evidence" value="ECO:0007669"/>
    <property type="project" value="InterPro"/>
</dbReference>
<dbReference type="FunFam" id="3.50.50.60:FF:000021">
    <property type="entry name" value="Ubiquinone biosynthesis monooxygenase COQ6"/>
    <property type="match status" value="1"/>
</dbReference>
<keyword evidence="6" id="KW-0560">Oxidoreductase</keyword>
<feature type="domain" description="FAD dependent oxidoreductase" evidence="8">
    <location>
        <begin position="7"/>
        <end position="39"/>
    </location>
</feature>
<dbReference type="InterPro" id="IPR036188">
    <property type="entry name" value="FAD/NAD-bd_sf"/>
</dbReference>
<dbReference type="PANTHER" id="PTHR43876">
    <property type="entry name" value="UBIQUINONE BIOSYNTHESIS MONOOXYGENASE COQ6, MITOCHONDRIAL"/>
    <property type="match status" value="1"/>
</dbReference>
<dbReference type="PRINTS" id="PR00420">
    <property type="entry name" value="RNGMNOXGNASE"/>
</dbReference>
<accession>A0A1K2HJ72</accession>
<dbReference type="InterPro" id="IPR006076">
    <property type="entry name" value="FAD-dep_OxRdtase"/>
</dbReference>
<sequence length="384" mass="40912">MSEHDFDIAIVGGGLVGASLALALAPHWRVALLERSPAPQPSHAEQDWDNRVYAISPGSQHFLRRIGGWPPVRPGWIRKMDVRGDGGGALGFDALDLAVDALAATVENRSLQASLWQALAGQVSILCPAQLQSVQFAGDAVSLQLADGVTVRARLAVAADGAQSWLREQAGIAFQRQPYQQRGVVANFHCERPHGDIARQWFRADGILAYLPLPGNRISIVWSTDDAQAEALLALSPAELAAKVAAAGGHALGALDVITPAAVFPLALGRAERVWAPRLALIGDAAHTIHPLAGQGVNLGFGDASVLADILNQAIGRDPGDAALLARYARSRAEDVLRMQTVCDGLQKLFSPQRPKLGLLRNLGLNLVDHAGPLKRLLMQQAFR</sequence>
<evidence type="ECO:0000256" key="2">
    <source>
        <dbReference type="ARBA" id="ARBA00004749"/>
    </source>
</evidence>
<dbReference type="SUPFAM" id="SSF51905">
    <property type="entry name" value="FAD/NAD(P)-binding domain"/>
    <property type="match status" value="1"/>
</dbReference>
<comment type="pathway">
    <text evidence="2">Cofactor biosynthesis; ubiquinone biosynthesis.</text>
</comment>